<evidence type="ECO:0000256" key="1">
    <source>
        <dbReference type="ARBA" id="ARBA00001971"/>
    </source>
</evidence>
<gene>
    <name evidence="11" type="ORF">VFPPC_17580</name>
</gene>
<keyword evidence="5 9" id="KW-0560">Oxidoreductase</keyword>
<dbReference type="GO" id="GO:0004497">
    <property type="term" value="F:monooxygenase activity"/>
    <property type="evidence" value="ECO:0007669"/>
    <property type="project" value="UniProtKB-KW"/>
</dbReference>
<evidence type="ECO:0000256" key="10">
    <source>
        <dbReference type="SAM" id="Phobius"/>
    </source>
</evidence>
<dbReference type="EMBL" id="LSBJ02000002">
    <property type="protein sequence ID" value="OWT43257.1"/>
    <property type="molecule type" value="Genomic_DNA"/>
</dbReference>
<accession>A0A219AR52</accession>
<dbReference type="PANTHER" id="PTHR24305">
    <property type="entry name" value="CYTOCHROME P450"/>
    <property type="match status" value="1"/>
</dbReference>
<evidence type="ECO:0000256" key="7">
    <source>
        <dbReference type="ARBA" id="ARBA00023033"/>
    </source>
</evidence>
<reference evidence="11 12" key="1">
    <citation type="journal article" date="2016" name="PLoS Pathog.">
        <title>Biosynthesis of antibiotic leucinostatins in bio-control fungus Purpureocillium lilacinum and their inhibition on phytophthora revealed by genome mining.</title>
        <authorList>
            <person name="Wang G."/>
            <person name="Liu Z."/>
            <person name="Lin R."/>
            <person name="Li E."/>
            <person name="Mao Z."/>
            <person name="Ling J."/>
            <person name="Yang Y."/>
            <person name="Yin W.B."/>
            <person name="Xie B."/>
        </authorList>
    </citation>
    <scope>NUCLEOTIDE SEQUENCE [LARGE SCALE GENOMIC DNA]</scope>
    <source>
        <strain evidence="11">170</strain>
    </source>
</reference>
<comment type="caution">
    <text evidence="11">The sequence shown here is derived from an EMBL/GenBank/DDBJ whole genome shotgun (WGS) entry which is preliminary data.</text>
</comment>
<dbReference type="GeneID" id="28846286"/>
<evidence type="ECO:0000256" key="9">
    <source>
        <dbReference type="RuleBase" id="RU000461"/>
    </source>
</evidence>
<keyword evidence="12" id="KW-1185">Reference proteome</keyword>
<evidence type="ECO:0000256" key="6">
    <source>
        <dbReference type="ARBA" id="ARBA00023004"/>
    </source>
</evidence>
<keyword evidence="10" id="KW-0812">Transmembrane</keyword>
<evidence type="ECO:0000313" key="11">
    <source>
        <dbReference type="EMBL" id="OWT43257.1"/>
    </source>
</evidence>
<evidence type="ECO:0000256" key="2">
    <source>
        <dbReference type="ARBA" id="ARBA00010617"/>
    </source>
</evidence>
<sequence length="286" mass="31401">MTSSHCTQSIMDHVFSICGSHSDELSSAKEATTIFHSIVSSTLPPQEKSPSRLWQDAVAVVVAGTLTTSTVLSVTTFHLLRQPATLRKLKEELASVVADPKNLPPSATLEKLPYLTAVVKEGLRLANGVATRLPRIPVDETLIYSVKEEKGRGWAAREHKLRPGTPISMTAMLIHSSAKYFDDPTVFRPERWIEDTSGRLDKYLVPFSRGTRQCVGLNLAHSELYLALAKVFSQFGSREACISSDKACLELFETDFDDLKIVGDGGAPMYRVGSKGIRVKVIPNCL</sequence>
<dbReference type="GO" id="GO:0005506">
    <property type="term" value="F:iron ion binding"/>
    <property type="evidence" value="ECO:0007669"/>
    <property type="project" value="InterPro"/>
</dbReference>
<dbReference type="PANTHER" id="PTHR24305:SF157">
    <property type="entry name" value="N-ACETYLTRYPTOPHAN 6-HYDROXYLASE IVOC-RELATED"/>
    <property type="match status" value="1"/>
</dbReference>
<comment type="cofactor">
    <cofactor evidence="1 8">
        <name>heme</name>
        <dbReference type="ChEBI" id="CHEBI:30413"/>
    </cofactor>
</comment>
<dbReference type="STRING" id="1380566.A0A219AR52"/>
<dbReference type="GO" id="GO:0016705">
    <property type="term" value="F:oxidoreductase activity, acting on paired donors, with incorporation or reduction of molecular oxygen"/>
    <property type="evidence" value="ECO:0007669"/>
    <property type="project" value="InterPro"/>
</dbReference>
<dbReference type="PRINTS" id="PR00463">
    <property type="entry name" value="EP450I"/>
</dbReference>
<feature type="transmembrane region" description="Helical" evidence="10">
    <location>
        <begin position="57"/>
        <end position="80"/>
    </location>
</feature>
<evidence type="ECO:0000256" key="8">
    <source>
        <dbReference type="PIRSR" id="PIRSR602401-1"/>
    </source>
</evidence>
<keyword evidence="7 9" id="KW-0503">Monooxygenase</keyword>
<dbReference type="InterPro" id="IPR036396">
    <property type="entry name" value="Cyt_P450_sf"/>
</dbReference>
<dbReference type="Gene3D" id="1.10.630.10">
    <property type="entry name" value="Cytochrome P450"/>
    <property type="match status" value="1"/>
</dbReference>
<dbReference type="AlphaFoldDB" id="A0A219AR52"/>
<organism evidence="11 12">
    <name type="scientific">Pochonia chlamydosporia 170</name>
    <dbReference type="NCBI Taxonomy" id="1380566"/>
    <lineage>
        <taxon>Eukaryota</taxon>
        <taxon>Fungi</taxon>
        <taxon>Dikarya</taxon>
        <taxon>Ascomycota</taxon>
        <taxon>Pezizomycotina</taxon>
        <taxon>Sordariomycetes</taxon>
        <taxon>Hypocreomycetidae</taxon>
        <taxon>Hypocreales</taxon>
        <taxon>Clavicipitaceae</taxon>
        <taxon>Pochonia</taxon>
    </lineage>
</organism>
<dbReference type="PRINTS" id="PR00385">
    <property type="entry name" value="P450"/>
</dbReference>
<dbReference type="InterPro" id="IPR050121">
    <property type="entry name" value="Cytochrome_P450_monoxygenase"/>
</dbReference>
<keyword evidence="3 8" id="KW-0349">Heme</keyword>
<comment type="similarity">
    <text evidence="2 9">Belongs to the cytochrome P450 family.</text>
</comment>
<dbReference type="Proteomes" id="UP000078397">
    <property type="component" value="Unassembled WGS sequence"/>
</dbReference>
<name>A0A219AR52_METCM</name>
<dbReference type="InterPro" id="IPR002401">
    <property type="entry name" value="Cyt_P450_E_grp-I"/>
</dbReference>
<protein>
    <submittedName>
        <fullName evidence="11">Cytochrome P450</fullName>
    </submittedName>
</protein>
<dbReference type="Pfam" id="PF00067">
    <property type="entry name" value="p450"/>
    <property type="match status" value="1"/>
</dbReference>
<keyword evidence="10" id="KW-1133">Transmembrane helix</keyword>
<dbReference type="SUPFAM" id="SSF48264">
    <property type="entry name" value="Cytochrome P450"/>
    <property type="match status" value="1"/>
</dbReference>
<dbReference type="PROSITE" id="PS00086">
    <property type="entry name" value="CYTOCHROME_P450"/>
    <property type="match status" value="1"/>
</dbReference>
<evidence type="ECO:0000256" key="3">
    <source>
        <dbReference type="ARBA" id="ARBA00022617"/>
    </source>
</evidence>
<dbReference type="RefSeq" id="XP_018146710.2">
    <property type="nucleotide sequence ID" value="XM_018282292.2"/>
</dbReference>
<dbReference type="KEGG" id="pchm:VFPPC_17580"/>
<evidence type="ECO:0000256" key="4">
    <source>
        <dbReference type="ARBA" id="ARBA00022723"/>
    </source>
</evidence>
<dbReference type="InterPro" id="IPR001128">
    <property type="entry name" value="Cyt_P450"/>
</dbReference>
<proteinExistence type="inferred from homology"/>
<keyword evidence="6 8" id="KW-0408">Iron</keyword>
<evidence type="ECO:0000256" key="5">
    <source>
        <dbReference type="ARBA" id="ARBA00023002"/>
    </source>
</evidence>
<keyword evidence="10" id="KW-0472">Membrane</keyword>
<dbReference type="OrthoDB" id="3945418at2759"/>
<dbReference type="GO" id="GO:0020037">
    <property type="term" value="F:heme binding"/>
    <property type="evidence" value="ECO:0007669"/>
    <property type="project" value="InterPro"/>
</dbReference>
<evidence type="ECO:0000313" key="12">
    <source>
        <dbReference type="Proteomes" id="UP000078397"/>
    </source>
</evidence>
<dbReference type="InterPro" id="IPR017972">
    <property type="entry name" value="Cyt_P450_CS"/>
</dbReference>
<keyword evidence="4 8" id="KW-0479">Metal-binding</keyword>
<feature type="binding site" description="axial binding residue" evidence="8">
    <location>
        <position position="214"/>
    </location>
    <ligand>
        <name>heme</name>
        <dbReference type="ChEBI" id="CHEBI:30413"/>
    </ligand>
    <ligandPart>
        <name>Fe</name>
        <dbReference type="ChEBI" id="CHEBI:18248"/>
    </ligandPart>
</feature>